<dbReference type="CDD" id="cd07012">
    <property type="entry name" value="PBP2_Bug_TTT"/>
    <property type="match status" value="1"/>
</dbReference>
<evidence type="ECO:0000313" key="3">
    <source>
        <dbReference type="Proteomes" id="UP000192708"/>
    </source>
</evidence>
<dbReference type="Pfam" id="PF03401">
    <property type="entry name" value="TctC"/>
    <property type="match status" value="1"/>
</dbReference>
<sequence>MHLLLKSLISAFVLAGTLMTPLSYSQSAKPLKMIVPFAVGGASDTYTRLVIQKVSEQTGRTIVVENKTGAGGRIAFDYVAHQTPDGSMAVLIDATYAMLPGLFNNLTWDVSTDLVPSAFITQTPFVILVRSESSYMTLKDLVAAAKANPNQLNYGSAGVGSTNHIVTERFNASAGINLTHVPFKGMSEANFALQSGNIDLIIAALPTALSGIQSGKLRPLAVSSAKRAALFPKIPTAEEQGVNGFVTSNWFGFAFPKGTPRDQIQLLNDSVNKALADNEVKEKLSAQGAEIINLTVDEFAKFVQEDTKRWTEITRSKQIKIN</sequence>
<comment type="similarity">
    <text evidence="1">Belongs to the UPF0065 (bug) family.</text>
</comment>
<accession>A0A1W2AKL9</accession>
<dbReference type="PANTHER" id="PTHR42928">
    <property type="entry name" value="TRICARBOXYLATE-BINDING PROTEIN"/>
    <property type="match status" value="1"/>
</dbReference>
<keyword evidence="3" id="KW-1185">Reference proteome</keyword>
<reference evidence="2 3" key="1">
    <citation type="submission" date="2017-04" db="EMBL/GenBank/DDBJ databases">
        <authorList>
            <person name="Afonso C.L."/>
            <person name="Miller P.J."/>
            <person name="Scott M.A."/>
            <person name="Spackman E."/>
            <person name="Goraichik I."/>
            <person name="Dimitrov K.M."/>
            <person name="Suarez D.L."/>
            <person name="Swayne D.E."/>
        </authorList>
    </citation>
    <scope>NUCLEOTIDE SEQUENCE [LARGE SCALE GENOMIC DNA]</scope>
    <source>
        <strain evidence="2 3">VK13</strain>
    </source>
</reference>
<dbReference type="InterPro" id="IPR005064">
    <property type="entry name" value="BUG"/>
</dbReference>
<dbReference type="STRING" id="1938817.SAMN06296008_10932"/>
<dbReference type="InterPro" id="IPR042100">
    <property type="entry name" value="Bug_dom1"/>
</dbReference>
<dbReference type="EMBL" id="FWXJ01000009">
    <property type="protein sequence ID" value="SMC61164.1"/>
    <property type="molecule type" value="Genomic_DNA"/>
</dbReference>
<dbReference type="PANTHER" id="PTHR42928:SF5">
    <property type="entry name" value="BLR1237 PROTEIN"/>
    <property type="match status" value="1"/>
</dbReference>
<dbReference type="AlphaFoldDB" id="A0A1W2AKL9"/>
<evidence type="ECO:0000256" key="1">
    <source>
        <dbReference type="ARBA" id="ARBA00006987"/>
    </source>
</evidence>
<dbReference type="PIRSF" id="PIRSF017082">
    <property type="entry name" value="YflP"/>
    <property type="match status" value="1"/>
</dbReference>
<dbReference type="Gene3D" id="3.40.190.150">
    <property type="entry name" value="Bordetella uptake gene, domain 1"/>
    <property type="match status" value="1"/>
</dbReference>
<dbReference type="RefSeq" id="WP_159460872.1">
    <property type="nucleotide sequence ID" value="NZ_FWXJ01000009.1"/>
</dbReference>
<organism evidence="2 3">
    <name type="scientific">Polynucleobacter kasalickyi</name>
    <dbReference type="NCBI Taxonomy" id="1938817"/>
    <lineage>
        <taxon>Bacteria</taxon>
        <taxon>Pseudomonadati</taxon>
        <taxon>Pseudomonadota</taxon>
        <taxon>Betaproteobacteria</taxon>
        <taxon>Burkholderiales</taxon>
        <taxon>Burkholderiaceae</taxon>
        <taxon>Polynucleobacter</taxon>
    </lineage>
</organism>
<keyword evidence="2" id="KW-0675">Receptor</keyword>
<protein>
    <submittedName>
        <fullName evidence="2">Tripartite-type tricarboxylate transporter, receptor component TctC</fullName>
    </submittedName>
</protein>
<name>A0A1W2AKL9_9BURK</name>
<dbReference type="SUPFAM" id="SSF53850">
    <property type="entry name" value="Periplasmic binding protein-like II"/>
    <property type="match status" value="1"/>
</dbReference>
<dbReference type="Gene3D" id="3.40.190.10">
    <property type="entry name" value="Periplasmic binding protein-like II"/>
    <property type="match status" value="1"/>
</dbReference>
<dbReference type="Proteomes" id="UP000192708">
    <property type="component" value="Unassembled WGS sequence"/>
</dbReference>
<evidence type="ECO:0000313" key="2">
    <source>
        <dbReference type="EMBL" id="SMC61164.1"/>
    </source>
</evidence>
<proteinExistence type="inferred from homology"/>
<gene>
    <name evidence="2" type="ORF">SAMN06296008_10932</name>
</gene>
<dbReference type="OrthoDB" id="8678477at2"/>